<dbReference type="InterPro" id="IPR011993">
    <property type="entry name" value="PH-like_dom_sf"/>
</dbReference>
<accession>A0A367J270</accession>
<dbReference type="PROSITE" id="PS50086">
    <property type="entry name" value="TBC_RABGAP"/>
    <property type="match status" value="1"/>
</dbReference>
<sequence>ITLTPFWTTILEKDNFLLQKSSSPGSPLFRSLMSTIASVFDTKLPPFRILFQREVNTVCLQIAVAETESAIHAAWSWIERNMMPELETIDHPVDKEHWVSEKINMIVTAIESGTDELSSDENVRNASRSFRQIFDISHSERFVSYYSCAYKGRQGWIYISENYLGFHSFLLGAETKVLIELKDIEDIKKERSKGIFDDSIRLTTKNKEEVFQVSFLLPLLLNIIQFHLSNMFKRDEVYDLLVQLTGQAMQRWLSNAGGEAPGQSNNAEFTAAQQNDKRHLQEIRRITEGRPHQLVSPLKQDLATQKRDNAYCVRFRLPVNEHLISAVDATYTKEASKERDPHFLSQVPPGAVHLIGRVYLSQTFLAFESEERLPAPQQHLSVCKTVLPLYTIKRVEKIHQGAYTSGGLGLEFGYPENAKKSKDKSKFKLWNLYFQENGRNLTMIKLPTFSKLVRVGLPNALRGEIWEASSGAIYLRFANQGLYQTILEKYKNQTSIATEEIEKDLNRSLPEYPGYQSPEGINRLRRVLTAYAWNNPELGYCQAMNIVASALLIYTTEEQAFWILHVLVDRICPGYYSTSMYGALLDQIIFEKLLAYHGF</sequence>
<dbReference type="FunFam" id="1.10.8.270:FF:000015">
    <property type="entry name" value="GTPase activating protein (Gyp2)"/>
    <property type="match status" value="1"/>
</dbReference>
<gene>
    <name evidence="3" type="primary">TBC1D9</name>
    <name evidence="3" type="ORF">CU098_001569</name>
</gene>
<evidence type="ECO:0000313" key="4">
    <source>
        <dbReference type="Proteomes" id="UP000253551"/>
    </source>
</evidence>
<dbReference type="InterPro" id="IPR004182">
    <property type="entry name" value="GRAM"/>
</dbReference>
<protein>
    <submittedName>
        <fullName evidence="3">TBC1 domain member 9</fullName>
    </submittedName>
</protein>
<dbReference type="Gene3D" id="2.30.29.30">
    <property type="entry name" value="Pleckstrin-homology domain (PH domain)/Phosphotyrosine-binding domain (PTB)"/>
    <property type="match status" value="1"/>
</dbReference>
<name>A0A367J270_RHIST</name>
<feature type="non-terminal residue" evidence="3">
    <location>
        <position position="1"/>
    </location>
</feature>
<keyword evidence="1" id="KW-0677">Repeat</keyword>
<keyword evidence="4" id="KW-1185">Reference proteome</keyword>
<dbReference type="PANTHER" id="PTHR47666">
    <property type="entry name" value="PROTEIN VASCULAR ASSOCIATED DEATH 1, CHLOROPLASTIC"/>
    <property type="match status" value="1"/>
</dbReference>
<dbReference type="InterPro" id="IPR035969">
    <property type="entry name" value="Rab-GAP_TBC_sf"/>
</dbReference>
<proteinExistence type="predicted"/>
<dbReference type="PANTHER" id="PTHR47666:SF1">
    <property type="entry name" value="PROTEIN VASCULAR ASSOCIATED DEATH 1, CHLOROPLASTIC"/>
    <property type="match status" value="1"/>
</dbReference>
<dbReference type="Pfam" id="PF00566">
    <property type="entry name" value="RabGAP-TBC"/>
    <property type="match status" value="1"/>
</dbReference>
<dbReference type="Pfam" id="PF02893">
    <property type="entry name" value="GRAM"/>
    <property type="match status" value="2"/>
</dbReference>
<dbReference type="AlphaFoldDB" id="A0A367J270"/>
<dbReference type="Gene3D" id="1.10.8.270">
    <property type="entry name" value="putative rabgap domain of human tbc1 domain family member 14 like domains"/>
    <property type="match status" value="1"/>
</dbReference>
<dbReference type="SUPFAM" id="SSF47923">
    <property type="entry name" value="Ypt/Rab-GAP domain of gyp1p"/>
    <property type="match status" value="1"/>
</dbReference>
<dbReference type="Proteomes" id="UP000253551">
    <property type="component" value="Unassembled WGS sequence"/>
</dbReference>
<evidence type="ECO:0000259" key="2">
    <source>
        <dbReference type="PROSITE" id="PS50086"/>
    </source>
</evidence>
<evidence type="ECO:0000256" key="1">
    <source>
        <dbReference type="ARBA" id="ARBA00022737"/>
    </source>
</evidence>
<dbReference type="SMART" id="SM00164">
    <property type="entry name" value="TBC"/>
    <property type="match status" value="1"/>
</dbReference>
<dbReference type="SMART" id="SM00568">
    <property type="entry name" value="GRAM"/>
    <property type="match status" value="2"/>
</dbReference>
<evidence type="ECO:0000313" key="3">
    <source>
        <dbReference type="EMBL" id="RCH84038.1"/>
    </source>
</evidence>
<organism evidence="3 4">
    <name type="scientific">Rhizopus stolonifer</name>
    <name type="common">Rhizopus nigricans</name>
    <dbReference type="NCBI Taxonomy" id="4846"/>
    <lineage>
        <taxon>Eukaryota</taxon>
        <taxon>Fungi</taxon>
        <taxon>Fungi incertae sedis</taxon>
        <taxon>Mucoromycota</taxon>
        <taxon>Mucoromycotina</taxon>
        <taxon>Mucoromycetes</taxon>
        <taxon>Mucorales</taxon>
        <taxon>Mucorineae</taxon>
        <taxon>Rhizopodaceae</taxon>
        <taxon>Rhizopus</taxon>
    </lineage>
</organism>
<comment type="caution">
    <text evidence="3">The sequence shown here is derived from an EMBL/GenBank/DDBJ whole genome shotgun (WGS) entry which is preliminary data.</text>
</comment>
<reference evidence="3 4" key="1">
    <citation type="journal article" date="2018" name="G3 (Bethesda)">
        <title>Phylogenetic and Phylogenomic Definition of Rhizopus Species.</title>
        <authorList>
            <person name="Gryganskyi A.P."/>
            <person name="Golan J."/>
            <person name="Dolatabadi S."/>
            <person name="Mondo S."/>
            <person name="Robb S."/>
            <person name="Idnurm A."/>
            <person name="Muszewska A."/>
            <person name="Steczkiewicz K."/>
            <person name="Masonjones S."/>
            <person name="Liao H.L."/>
            <person name="Gajdeczka M.T."/>
            <person name="Anike F."/>
            <person name="Vuek A."/>
            <person name="Anishchenko I.M."/>
            <person name="Voigt K."/>
            <person name="de Hoog G.S."/>
            <person name="Smith M.E."/>
            <person name="Heitman J."/>
            <person name="Vilgalys R."/>
            <person name="Stajich J.E."/>
        </authorList>
    </citation>
    <scope>NUCLEOTIDE SEQUENCE [LARGE SCALE GENOMIC DNA]</scope>
    <source>
        <strain evidence="3 4">LSU 92-RS-03</strain>
    </source>
</reference>
<dbReference type="STRING" id="4846.A0A367J270"/>
<dbReference type="OrthoDB" id="17687at2759"/>
<dbReference type="EMBL" id="PJQM01004560">
    <property type="protein sequence ID" value="RCH84038.1"/>
    <property type="molecule type" value="Genomic_DNA"/>
</dbReference>
<feature type="domain" description="Rab-GAP TBC" evidence="2">
    <location>
        <begin position="456"/>
        <end position="599"/>
    </location>
</feature>
<dbReference type="InterPro" id="IPR000195">
    <property type="entry name" value="Rab-GAP-TBC_dom"/>
</dbReference>